<feature type="compositionally biased region" description="Low complexity" evidence="1">
    <location>
        <begin position="427"/>
        <end position="438"/>
    </location>
</feature>
<feature type="compositionally biased region" description="Basic and acidic residues" evidence="1">
    <location>
        <begin position="63"/>
        <end position="74"/>
    </location>
</feature>
<name>A0A8S1JBW4_9CHLO</name>
<evidence type="ECO:0000313" key="3">
    <source>
        <dbReference type="Proteomes" id="UP000708148"/>
    </source>
</evidence>
<comment type="caution">
    <text evidence="2">The sequence shown here is derived from an EMBL/GenBank/DDBJ whole genome shotgun (WGS) entry which is preliminary data.</text>
</comment>
<feature type="compositionally biased region" description="Basic and acidic residues" evidence="1">
    <location>
        <begin position="1"/>
        <end position="39"/>
    </location>
</feature>
<proteinExistence type="predicted"/>
<dbReference type="EMBL" id="CAJHUC010003069">
    <property type="protein sequence ID" value="CAD7705280.1"/>
    <property type="molecule type" value="Genomic_DNA"/>
</dbReference>
<protein>
    <submittedName>
        <fullName evidence="2">Uncharacterized protein</fullName>
    </submittedName>
</protein>
<evidence type="ECO:0000256" key="1">
    <source>
        <dbReference type="SAM" id="MobiDB-lite"/>
    </source>
</evidence>
<feature type="compositionally biased region" description="Gly residues" evidence="1">
    <location>
        <begin position="107"/>
        <end position="116"/>
    </location>
</feature>
<keyword evidence="3" id="KW-1185">Reference proteome</keyword>
<feature type="compositionally biased region" description="Basic and acidic residues" evidence="1">
    <location>
        <begin position="234"/>
        <end position="255"/>
    </location>
</feature>
<accession>A0A8S1JBW4</accession>
<gene>
    <name evidence="2" type="ORF">OSTQU699_LOCUS10635</name>
</gene>
<feature type="compositionally biased region" description="Basic and acidic residues" evidence="1">
    <location>
        <begin position="82"/>
        <end position="91"/>
    </location>
</feature>
<evidence type="ECO:0000313" key="2">
    <source>
        <dbReference type="EMBL" id="CAD7705280.1"/>
    </source>
</evidence>
<organism evidence="2 3">
    <name type="scientific">Ostreobium quekettii</name>
    <dbReference type="NCBI Taxonomy" id="121088"/>
    <lineage>
        <taxon>Eukaryota</taxon>
        <taxon>Viridiplantae</taxon>
        <taxon>Chlorophyta</taxon>
        <taxon>core chlorophytes</taxon>
        <taxon>Ulvophyceae</taxon>
        <taxon>TCBD clade</taxon>
        <taxon>Bryopsidales</taxon>
        <taxon>Ostreobineae</taxon>
        <taxon>Ostreobiaceae</taxon>
        <taxon>Ostreobium</taxon>
    </lineage>
</organism>
<dbReference type="Proteomes" id="UP000708148">
    <property type="component" value="Unassembled WGS sequence"/>
</dbReference>
<reference evidence="2" key="1">
    <citation type="submission" date="2020-12" db="EMBL/GenBank/DDBJ databases">
        <authorList>
            <person name="Iha C."/>
        </authorList>
    </citation>
    <scope>NUCLEOTIDE SEQUENCE</scope>
</reference>
<feature type="region of interest" description="Disordered" evidence="1">
    <location>
        <begin position="1"/>
        <end position="299"/>
    </location>
</feature>
<sequence>MSQDKEPYRDGNRRGHEPGHSPGRERRMEGQPPPPDRDQPPMQDMPGMHDRRPPSPRPWPGEGRPRQEPMDRGYRMGNDGPPPRDDPRHPDFLGPPRGMMPGPPMGPGRGGWGHGVPWGDPHVGPGRGVKRPWGDEGRGQGWRVGHRGYPPGPPMAREWHQDMGPPRFEPQGKFPDPRKFPMGFDGGEGYRMRGEDAPPGGPRPGPRMAPQLPLARASPVHDWDAPRSSQGRDSWGDRGDLGDRPPPDGRHHEEGDWLPDQPPPPQPPPRKVGGWPPGWNFRTPAPCPEGEQYARSSEVTPVRVRQQLERVRVLPALTTKETHEKYLQCISKDPGDAPSRKRDDLQNLGFGFLKCNDNLGMRKATAETVKFHAEAFEELYAEYKAQESSPAFVKSRSGGFLLTDPYLRECLMLSATDTQEEDRRKQGVAGLEVGVGVEPDWPSSVHE</sequence>
<dbReference type="AlphaFoldDB" id="A0A8S1JBW4"/>
<feature type="compositionally biased region" description="Pro residues" evidence="1">
    <location>
        <begin position="260"/>
        <end position="270"/>
    </location>
</feature>
<feature type="region of interest" description="Disordered" evidence="1">
    <location>
        <begin position="418"/>
        <end position="447"/>
    </location>
</feature>